<dbReference type="CDD" id="cd00383">
    <property type="entry name" value="trans_reg_C"/>
    <property type="match status" value="1"/>
</dbReference>
<dbReference type="CDD" id="cd00156">
    <property type="entry name" value="REC"/>
    <property type="match status" value="1"/>
</dbReference>
<feature type="domain" description="Response regulatory" evidence="9">
    <location>
        <begin position="5"/>
        <end position="119"/>
    </location>
</feature>
<feature type="domain" description="OmpR/PhoB-type" evidence="10">
    <location>
        <begin position="129"/>
        <end position="235"/>
    </location>
</feature>
<dbReference type="InterPro" id="IPR001867">
    <property type="entry name" value="OmpR/PhoB-type_DNA-bd"/>
</dbReference>
<evidence type="ECO:0000259" key="10">
    <source>
        <dbReference type="PROSITE" id="PS51755"/>
    </source>
</evidence>
<dbReference type="SMART" id="SM00862">
    <property type="entry name" value="Trans_reg_C"/>
    <property type="match status" value="1"/>
</dbReference>
<proteinExistence type="predicted"/>
<keyword evidence="2" id="KW-0902">Two-component regulatory system</keyword>
<gene>
    <name evidence="11" type="ORF">C5Y83_21265</name>
</gene>
<evidence type="ECO:0000256" key="7">
    <source>
        <dbReference type="PROSITE-ProRule" id="PRU01091"/>
    </source>
</evidence>
<keyword evidence="3" id="KW-0805">Transcription regulation</keyword>
<keyword evidence="4 7" id="KW-0238">DNA-binding</keyword>
<organism evidence="11 12">
    <name type="scientific">Blastopirellula marina</name>
    <dbReference type="NCBI Taxonomy" id="124"/>
    <lineage>
        <taxon>Bacteria</taxon>
        <taxon>Pseudomonadati</taxon>
        <taxon>Planctomycetota</taxon>
        <taxon>Planctomycetia</taxon>
        <taxon>Pirellulales</taxon>
        <taxon>Pirellulaceae</taxon>
        <taxon>Blastopirellula</taxon>
    </lineage>
</organism>
<feature type="DNA-binding region" description="OmpR/PhoB-type" evidence="7">
    <location>
        <begin position="129"/>
        <end position="235"/>
    </location>
</feature>
<evidence type="ECO:0000256" key="1">
    <source>
        <dbReference type="ARBA" id="ARBA00022553"/>
    </source>
</evidence>
<name>A0A2S8FKN9_9BACT</name>
<dbReference type="PANTHER" id="PTHR48111:SF1">
    <property type="entry name" value="TWO-COMPONENT RESPONSE REGULATOR ORR33"/>
    <property type="match status" value="1"/>
</dbReference>
<dbReference type="GO" id="GO:0005829">
    <property type="term" value="C:cytosol"/>
    <property type="evidence" value="ECO:0007669"/>
    <property type="project" value="TreeGrafter"/>
</dbReference>
<comment type="caution">
    <text evidence="6">Lacks conserved residue(s) required for the propagation of feature annotation.</text>
</comment>
<evidence type="ECO:0008006" key="13">
    <source>
        <dbReference type="Google" id="ProtNLM"/>
    </source>
</evidence>
<dbReference type="Proteomes" id="UP000238322">
    <property type="component" value="Unassembled WGS sequence"/>
</dbReference>
<dbReference type="GO" id="GO:0000976">
    <property type="term" value="F:transcription cis-regulatory region binding"/>
    <property type="evidence" value="ECO:0007669"/>
    <property type="project" value="TreeGrafter"/>
</dbReference>
<dbReference type="AlphaFoldDB" id="A0A2S8FKN9"/>
<evidence type="ECO:0000313" key="12">
    <source>
        <dbReference type="Proteomes" id="UP000238322"/>
    </source>
</evidence>
<dbReference type="GO" id="GO:0006355">
    <property type="term" value="P:regulation of DNA-templated transcription"/>
    <property type="evidence" value="ECO:0007669"/>
    <property type="project" value="InterPro"/>
</dbReference>
<evidence type="ECO:0000256" key="8">
    <source>
        <dbReference type="SAM" id="MobiDB-lite"/>
    </source>
</evidence>
<evidence type="ECO:0000256" key="3">
    <source>
        <dbReference type="ARBA" id="ARBA00023015"/>
    </source>
</evidence>
<accession>A0A2S8FKN9</accession>
<dbReference type="InterPro" id="IPR039420">
    <property type="entry name" value="WalR-like"/>
</dbReference>
<dbReference type="EMBL" id="PUHY01000012">
    <property type="protein sequence ID" value="PQO32723.1"/>
    <property type="molecule type" value="Genomic_DNA"/>
</dbReference>
<dbReference type="PROSITE" id="PS50110">
    <property type="entry name" value="RESPONSE_REGULATORY"/>
    <property type="match status" value="1"/>
</dbReference>
<comment type="caution">
    <text evidence="11">The sequence shown here is derived from an EMBL/GenBank/DDBJ whole genome shotgun (WGS) entry which is preliminary data.</text>
</comment>
<dbReference type="GO" id="GO:0032993">
    <property type="term" value="C:protein-DNA complex"/>
    <property type="evidence" value="ECO:0007669"/>
    <property type="project" value="TreeGrafter"/>
</dbReference>
<evidence type="ECO:0000256" key="6">
    <source>
        <dbReference type="PROSITE-ProRule" id="PRU00169"/>
    </source>
</evidence>
<dbReference type="InterPro" id="IPR001789">
    <property type="entry name" value="Sig_transdc_resp-reg_receiver"/>
</dbReference>
<dbReference type="Gene3D" id="1.10.10.10">
    <property type="entry name" value="Winged helix-like DNA-binding domain superfamily/Winged helix DNA-binding domain"/>
    <property type="match status" value="1"/>
</dbReference>
<dbReference type="PROSITE" id="PS51755">
    <property type="entry name" value="OMPR_PHOB"/>
    <property type="match status" value="1"/>
</dbReference>
<dbReference type="InterPro" id="IPR016032">
    <property type="entry name" value="Sig_transdc_resp-reg_C-effctor"/>
</dbReference>
<evidence type="ECO:0000256" key="4">
    <source>
        <dbReference type="ARBA" id="ARBA00023125"/>
    </source>
</evidence>
<dbReference type="Gene3D" id="3.40.50.2300">
    <property type="match status" value="1"/>
</dbReference>
<sequence length="244" mass="26883">MAQRSILIIESARGPLQAVAQNLQQTGCQVYSAQDSRDGLQKAMEFVPDVVVLSRELNDDDALDLCRSIMRNVGGETAPAILIAPTGADLSGIDDPSHDSRLAESLALDLLAQCVKTLTFRARQTHDSQSVLECHGVRLDPRFAVAEMDGVRLELTPTEFRLLQALLSRPGHVLTRNELERATGPHGKANPSESASESASRTRRIDVHIKSIRSKLNHKSVLIETVRSVGYRFREPAWNINSTR</sequence>
<evidence type="ECO:0000313" key="11">
    <source>
        <dbReference type="EMBL" id="PQO32723.1"/>
    </source>
</evidence>
<dbReference type="Pfam" id="PF00486">
    <property type="entry name" value="Trans_reg_C"/>
    <property type="match status" value="1"/>
</dbReference>
<evidence type="ECO:0000256" key="2">
    <source>
        <dbReference type="ARBA" id="ARBA00023012"/>
    </source>
</evidence>
<dbReference type="PANTHER" id="PTHR48111">
    <property type="entry name" value="REGULATOR OF RPOS"/>
    <property type="match status" value="1"/>
</dbReference>
<keyword evidence="5" id="KW-0804">Transcription</keyword>
<dbReference type="OrthoDB" id="9802426at2"/>
<dbReference type="SUPFAM" id="SSF46894">
    <property type="entry name" value="C-terminal effector domain of the bipartite response regulators"/>
    <property type="match status" value="1"/>
</dbReference>
<keyword evidence="1" id="KW-0597">Phosphoprotein</keyword>
<dbReference type="InterPro" id="IPR036388">
    <property type="entry name" value="WH-like_DNA-bd_sf"/>
</dbReference>
<dbReference type="GO" id="GO:0000156">
    <property type="term" value="F:phosphorelay response regulator activity"/>
    <property type="evidence" value="ECO:0007669"/>
    <property type="project" value="TreeGrafter"/>
</dbReference>
<dbReference type="RefSeq" id="WP_105331735.1">
    <property type="nucleotide sequence ID" value="NZ_PUHY01000012.1"/>
</dbReference>
<dbReference type="InterPro" id="IPR011006">
    <property type="entry name" value="CheY-like_superfamily"/>
</dbReference>
<evidence type="ECO:0000256" key="5">
    <source>
        <dbReference type="ARBA" id="ARBA00023163"/>
    </source>
</evidence>
<dbReference type="SUPFAM" id="SSF52172">
    <property type="entry name" value="CheY-like"/>
    <property type="match status" value="1"/>
</dbReference>
<evidence type="ECO:0000259" key="9">
    <source>
        <dbReference type="PROSITE" id="PS50110"/>
    </source>
</evidence>
<protein>
    <recommendedName>
        <fullName evidence="13">OmpR/PhoB-type domain-containing protein</fullName>
    </recommendedName>
</protein>
<reference evidence="11 12" key="1">
    <citation type="submission" date="2018-02" db="EMBL/GenBank/DDBJ databases">
        <title>Comparative genomes isolates from brazilian mangrove.</title>
        <authorList>
            <person name="Araujo J.E."/>
            <person name="Taketani R.G."/>
            <person name="Silva M.C.P."/>
            <person name="Loureco M.V."/>
            <person name="Andreote F.D."/>
        </authorList>
    </citation>
    <scope>NUCLEOTIDE SEQUENCE [LARGE SCALE GENOMIC DNA]</scope>
    <source>
        <strain evidence="11 12">Hex-1 MGV</strain>
    </source>
</reference>
<feature type="region of interest" description="Disordered" evidence="8">
    <location>
        <begin position="181"/>
        <end position="202"/>
    </location>
</feature>